<evidence type="ECO:0000313" key="7">
    <source>
        <dbReference type="EMBL" id="KAF6029951.1"/>
    </source>
</evidence>
<dbReference type="SMART" id="SM00184">
    <property type="entry name" value="RING"/>
    <property type="match status" value="1"/>
</dbReference>
<feature type="domain" description="RING-type" evidence="6">
    <location>
        <begin position="999"/>
        <end position="1040"/>
    </location>
</feature>
<name>A0A7J7JW79_BUGNE</name>
<feature type="region of interest" description="Disordered" evidence="5">
    <location>
        <begin position="641"/>
        <end position="713"/>
    </location>
</feature>
<protein>
    <recommendedName>
        <fullName evidence="6">RING-type domain-containing protein</fullName>
    </recommendedName>
</protein>
<accession>A0A7J7JW79</accession>
<feature type="compositionally biased region" description="Polar residues" evidence="5">
    <location>
        <begin position="855"/>
        <end position="871"/>
    </location>
</feature>
<feature type="region of interest" description="Disordered" evidence="5">
    <location>
        <begin position="355"/>
        <end position="467"/>
    </location>
</feature>
<organism evidence="7 8">
    <name type="scientific">Bugula neritina</name>
    <name type="common">Brown bryozoan</name>
    <name type="synonym">Sertularia neritina</name>
    <dbReference type="NCBI Taxonomy" id="10212"/>
    <lineage>
        <taxon>Eukaryota</taxon>
        <taxon>Metazoa</taxon>
        <taxon>Spiralia</taxon>
        <taxon>Lophotrochozoa</taxon>
        <taxon>Bryozoa</taxon>
        <taxon>Gymnolaemata</taxon>
        <taxon>Cheilostomatida</taxon>
        <taxon>Flustrina</taxon>
        <taxon>Buguloidea</taxon>
        <taxon>Bugulidae</taxon>
        <taxon>Bugula</taxon>
    </lineage>
</organism>
<dbReference type="Gene3D" id="3.30.40.10">
    <property type="entry name" value="Zinc/RING finger domain, C3HC4 (zinc finger)"/>
    <property type="match status" value="1"/>
</dbReference>
<evidence type="ECO:0000256" key="2">
    <source>
        <dbReference type="ARBA" id="ARBA00022771"/>
    </source>
</evidence>
<keyword evidence="8" id="KW-1185">Reference proteome</keyword>
<dbReference type="PANTHER" id="PTHR14155">
    <property type="entry name" value="RING FINGER DOMAIN-CONTAINING"/>
    <property type="match status" value="1"/>
</dbReference>
<feature type="compositionally biased region" description="Acidic residues" evidence="5">
    <location>
        <begin position="510"/>
        <end position="526"/>
    </location>
</feature>
<feature type="compositionally biased region" description="Low complexity" evidence="5">
    <location>
        <begin position="696"/>
        <end position="707"/>
    </location>
</feature>
<dbReference type="InterPro" id="IPR053238">
    <property type="entry name" value="RING-H2_zinc_finger"/>
</dbReference>
<feature type="compositionally biased region" description="Polar residues" evidence="5">
    <location>
        <begin position="801"/>
        <end position="824"/>
    </location>
</feature>
<feature type="compositionally biased region" description="Polar residues" evidence="5">
    <location>
        <begin position="109"/>
        <end position="131"/>
    </location>
</feature>
<dbReference type="PROSITE" id="PS50089">
    <property type="entry name" value="ZF_RING_2"/>
    <property type="match status" value="1"/>
</dbReference>
<keyword evidence="2 4" id="KW-0863">Zinc-finger</keyword>
<feature type="region of interest" description="Disordered" evidence="5">
    <location>
        <begin position="241"/>
        <end position="309"/>
    </location>
</feature>
<feature type="compositionally biased region" description="Polar residues" evidence="5">
    <location>
        <begin position="241"/>
        <end position="252"/>
    </location>
</feature>
<dbReference type="AlphaFoldDB" id="A0A7J7JW79"/>
<gene>
    <name evidence="7" type="ORF">EB796_011739</name>
</gene>
<feature type="region of interest" description="Disordered" evidence="5">
    <location>
        <begin position="745"/>
        <end position="828"/>
    </location>
</feature>
<dbReference type="InterPro" id="IPR013083">
    <property type="entry name" value="Znf_RING/FYVE/PHD"/>
</dbReference>
<feature type="compositionally biased region" description="Polar residues" evidence="5">
    <location>
        <begin position="426"/>
        <end position="453"/>
    </location>
</feature>
<feature type="compositionally biased region" description="Polar residues" evidence="5">
    <location>
        <begin position="488"/>
        <end position="507"/>
    </location>
</feature>
<evidence type="ECO:0000256" key="5">
    <source>
        <dbReference type="SAM" id="MobiDB-lite"/>
    </source>
</evidence>
<dbReference type="PANTHER" id="PTHR14155:SF627">
    <property type="entry name" value="OS06G0192800 PROTEIN"/>
    <property type="match status" value="1"/>
</dbReference>
<keyword evidence="1" id="KW-0479">Metal-binding</keyword>
<feature type="compositionally biased region" description="Polar residues" evidence="5">
    <location>
        <begin position="141"/>
        <end position="154"/>
    </location>
</feature>
<feature type="region of interest" description="Disordered" evidence="5">
    <location>
        <begin position="488"/>
        <end position="597"/>
    </location>
</feature>
<dbReference type="EMBL" id="VXIV02001774">
    <property type="protein sequence ID" value="KAF6029951.1"/>
    <property type="molecule type" value="Genomic_DNA"/>
</dbReference>
<dbReference type="OrthoDB" id="9984778at2759"/>
<dbReference type="Pfam" id="PF13639">
    <property type="entry name" value="zf-RING_2"/>
    <property type="match status" value="1"/>
</dbReference>
<feature type="compositionally biased region" description="Low complexity" evidence="5">
    <location>
        <begin position="261"/>
        <end position="280"/>
    </location>
</feature>
<reference evidence="7" key="1">
    <citation type="submission" date="2020-06" db="EMBL/GenBank/DDBJ databases">
        <title>Draft genome of Bugula neritina, a colonial animal packing powerful symbionts and potential medicines.</title>
        <authorList>
            <person name="Rayko M."/>
        </authorList>
    </citation>
    <scope>NUCLEOTIDE SEQUENCE [LARGE SCALE GENOMIC DNA]</scope>
    <source>
        <strain evidence="7">Kwan_BN1</strain>
    </source>
</reference>
<dbReference type="Proteomes" id="UP000593567">
    <property type="component" value="Unassembled WGS sequence"/>
</dbReference>
<evidence type="ECO:0000256" key="1">
    <source>
        <dbReference type="ARBA" id="ARBA00022723"/>
    </source>
</evidence>
<evidence type="ECO:0000259" key="6">
    <source>
        <dbReference type="PROSITE" id="PS50089"/>
    </source>
</evidence>
<keyword evidence="3" id="KW-0862">Zinc</keyword>
<sequence>MHYGCVSMQDMDESLSGSKKLMNLVTDFELELVHRRMEKEGASSVDQTSDNNNYLPSQYSFLPMAPPSIAFYPTYLPTARLTHFTPSYVPDYARIVASPSLSSSHFATFGENSSYRSSNDTVVSPAPSSDMMSVRSERQRLNNNGRRSPPQAISSPVLENRSDFVRPQAVRVNSADIVDRGRIHTWINHVESSCVQDSPADLSTTATIPSAAGESETVANDHQYCAASAEPIDYSLRASTAVTGEETNTGNSEPRPLGLYESGTEQSALSSSSSSTPSGPDCGPRQGAPFAETPLASQSPPLPPFHSESYGAFREYQPFTSSQSTLSISVPNPPPRFTVLPSPLPVPSHFSPSTFIPPTPLARTALSPPPPLPPAEPPYPQLTLSDSLTDSLLPAHSFSQSDHRSLLSPQAPPHFFPNQMDRLDSQENASATRHLGVSSTSPDEPLSQTSGYMQSYDSDADSDDSEIIVLRPPPRGLSVMEVDLTTSPSSELVDLTNSDNESQSVISQPPDEDCNEIDPVNEETEERGDNSETPSCADRSRARLPIQRLFASPARRSQPQNTMNSVPFNSQSHLLQPDVPRSRVLSGASHSHTSRERYDPYLSQASCSHQIPARASESLLDVTTSSTCCCLNRLTCPNRHTTSHPNFYSAPRSSSAAASTSPVIRSRRRRHSPDAAVNSHQDCADTEGQAGASWRQGAAQPTAAPPGGSIPATSTASCLQRLLFEPPQESPACTIHERLLQRVSNRQAHSRMTHPPGSMTHPPGSMTHPPGSMTHPPGSMTHPPGRMTHLPGSMTHPPGSRHQQSSSSNHLPEHSYFQQTSGNQPRRPRFQRYATRDSILTQPPNQQLLYQRPVNQRPANQSSACQQQADSEGSGVVGPRVRYYEVGPFQFSISPVAVVDNHFTWPNVVFDSVDPVFAPPSGPQVHSFRPPSYVPLRPFDPRFGMRPPSLPSWMDNRGMGASHSTIEETTLAYKYRKVESSKQSESEEGPSSTAVLEKCTICISEFEKDENVRRLPCLHLFHRDCVDKWLVSNKNCPVCRFDIETTLSEVENPR</sequence>
<feature type="compositionally biased region" description="Pro residues" evidence="5">
    <location>
        <begin position="367"/>
        <end position="380"/>
    </location>
</feature>
<feature type="region of interest" description="Disordered" evidence="5">
    <location>
        <begin position="109"/>
        <end position="160"/>
    </location>
</feature>
<feature type="compositionally biased region" description="Low complexity" evidence="5">
    <location>
        <begin position="649"/>
        <end position="661"/>
    </location>
</feature>
<feature type="compositionally biased region" description="Low complexity" evidence="5">
    <location>
        <begin position="381"/>
        <end position="393"/>
    </location>
</feature>
<comment type="caution">
    <text evidence="7">The sequence shown here is derived from an EMBL/GenBank/DDBJ whole genome shotgun (WGS) entry which is preliminary data.</text>
</comment>
<evidence type="ECO:0000256" key="4">
    <source>
        <dbReference type="PROSITE-ProRule" id="PRU00175"/>
    </source>
</evidence>
<dbReference type="GO" id="GO:0008270">
    <property type="term" value="F:zinc ion binding"/>
    <property type="evidence" value="ECO:0007669"/>
    <property type="project" value="UniProtKB-KW"/>
</dbReference>
<evidence type="ECO:0000313" key="8">
    <source>
        <dbReference type="Proteomes" id="UP000593567"/>
    </source>
</evidence>
<proteinExistence type="predicted"/>
<dbReference type="InterPro" id="IPR001841">
    <property type="entry name" value="Znf_RING"/>
</dbReference>
<dbReference type="CDD" id="cd16474">
    <property type="entry name" value="RING-H2_RNF111-like"/>
    <property type="match status" value="1"/>
</dbReference>
<evidence type="ECO:0000256" key="3">
    <source>
        <dbReference type="ARBA" id="ARBA00022833"/>
    </source>
</evidence>
<feature type="region of interest" description="Disordered" evidence="5">
    <location>
        <begin position="855"/>
        <end position="875"/>
    </location>
</feature>
<dbReference type="SUPFAM" id="SSF57850">
    <property type="entry name" value="RING/U-box"/>
    <property type="match status" value="1"/>
</dbReference>
<feature type="compositionally biased region" description="Polar residues" evidence="5">
    <location>
        <begin position="555"/>
        <end position="574"/>
    </location>
</feature>